<protein>
    <submittedName>
        <fullName evidence="3">Alcohol dehydrogenase transcription factor Myb/SANT-like</fullName>
    </submittedName>
</protein>
<gene>
    <name evidence="3" type="ORF">NTJ_11882</name>
</gene>
<dbReference type="SMART" id="SM00595">
    <property type="entry name" value="MADF"/>
    <property type="match status" value="1"/>
</dbReference>
<dbReference type="Pfam" id="PF10545">
    <property type="entry name" value="MADF_DNA_bdg"/>
    <property type="match status" value="1"/>
</dbReference>
<dbReference type="Proteomes" id="UP001307889">
    <property type="component" value="Chromosome 10"/>
</dbReference>
<evidence type="ECO:0000313" key="4">
    <source>
        <dbReference type="Proteomes" id="UP001307889"/>
    </source>
</evidence>
<dbReference type="EMBL" id="AP028918">
    <property type="protein sequence ID" value="BES99066.1"/>
    <property type="molecule type" value="Genomic_DNA"/>
</dbReference>
<feature type="domain" description="MADF" evidence="2">
    <location>
        <begin position="15"/>
        <end position="107"/>
    </location>
</feature>
<name>A0ABN7B3R6_9HEMI</name>
<dbReference type="PROSITE" id="PS51029">
    <property type="entry name" value="MADF"/>
    <property type="match status" value="1"/>
</dbReference>
<reference evidence="3 4" key="1">
    <citation type="submission" date="2023-09" db="EMBL/GenBank/DDBJ databases">
        <title>Nesidiocoris tenuis whole genome shotgun sequence.</title>
        <authorList>
            <person name="Shibata T."/>
            <person name="Shimoda M."/>
            <person name="Kobayashi T."/>
            <person name="Uehara T."/>
        </authorList>
    </citation>
    <scope>NUCLEOTIDE SEQUENCE [LARGE SCALE GENOMIC DNA]</scope>
    <source>
        <strain evidence="3 4">Japan</strain>
    </source>
</reference>
<dbReference type="PANTHER" id="PTHR21505:SF12">
    <property type="entry name" value="MADF DOMAIN-CONTAINING PROTEIN-RELATED"/>
    <property type="match status" value="1"/>
</dbReference>
<feature type="region of interest" description="Disordered" evidence="1">
    <location>
        <begin position="108"/>
        <end position="151"/>
    </location>
</feature>
<evidence type="ECO:0000313" key="3">
    <source>
        <dbReference type="EMBL" id="BES99066.1"/>
    </source>
</evidence>
<dbReference type="PANTHER" id="PTHR21505">
    <property type="entry name" value="MADF DOMAIN-CONTAINING PROTEIN-RELATED"/>
    <property type="match status" value="1"/>
</dbReference>
<keyword evidence="4" id="KW-1185">Reference proteome</keyword>
<sequence>MAESGRQWTKEETERFIGLLECYPELWDVSSDAYKDRHRRAVTTSVLANEFGTDSKEIGRKLHNMRTQLNSELRKMNKRKRSGGTDDFYKSGWQFFDALQFMVSSRRIKQPKTSKMESESQAGDEDSEQYSTGSQQHSAPLAPLPPPKNKNLSEKEEAILDIALQILQVKDDDQVFGNFVASTLRNLNSPQLKKRLRIKIQRAVLEVEEMDSVNEMAPSASSWNDEQ</sequence>
<organism evidence="3 4">
    <name type="scientific">Nesidiocoris tenuis</name>
    <dbReference type="NCBI Taxonomy" id="355587"/>
    <lineage>
        <taxon>Eukaryota</taxon>
        <taxon>Metazoa</taxon>
        <taxon>Ecdysozoa</taxon>
        <taxon>Arthropoda</taxon>
        <taxon>Hexapoda</taxon>
        <taxon>Insecta</taxon>
        <taxon>Pterygota</taxon>
        <taxon>Neoptera</taxon>
        <taxon>Paraneoptera</taxon>
        <taxon>Hemiptera</taxon>
        <taxon>Heteroptera</taxon>
        <taxon>Panheteroptera</taxon>
        <taxon>Cimicomorpha</taxon>
        <taxon>Miridae</taxon>
        <taxon>Dicyphina</taxon>
        <taxon>Nesidiocoris</taxon>
    </lineage>
</organism>
<evidence type="ECO:0000256" key="1">
    <source>
        <dbReference type="SAM" id="MobiDB-lite"/>
    </source>
</evidence>
<accession>A0ABN7B3R6</accession>
<evidence type="ECO:0000259" key="2">
    <source>
        <dbReference type="PROSITE" id="PS51029"/>
    </source>
</evidence>
<dbReference type="InterPro" id="IPR006578">
    <property type="entry name" value="MADF-dom"/>
</dbReference>
<proteinExistence type="predicted"/>